<reference evidence="1" key="1">
    <citation type="journal article" date="2020" name="mSystems">
        <title>Genome- and Community-Level Interaction Insights into Carbon Utilization and Element Cycling Functions of Hydrothermarchaeota in Hydrothermal Sediment.</title>
        <authorList>
            <person name="Zhou Z."/>
            <person name="Liu Y."/>
            <person name="Xu W."/>
            <person name="Pan J."/>
            <person name="Luo Z.H."/>
            <person name="Li M."/>
        </authorList>
    </citation>
    <scope>NUCLEOTIDE SEQUENCE [LARGE SCALE GENOMIC DNA]</scope>
    <source>
        <strain evidence="1">HyVt-76</strain>
    </source>
</reference>
<dbReference type="Pfam" id="PF00480">
    <property type="entry name" value="ROK"/>
    <property type="match status" value="1"/>
</dbReference>
<dbReference type="SUPFAM" id="SSF53067">
    <property type="entry name" value="Actin-like ATPase domain"/>
    <property type="match status" value="1"/>
</dbReference>
<dbReference type="Gene3D" id="3.30.420.40">
    <property type="match status" value="1"/>
</dbReference>
<dbReference type="CDD" id="cd23763">
    <property type="entry name" value="ASKHA_ATPase_ROK"/>
    <property type="match status" value="1"/>
</dbReference>
<protein>
    <submittedName>
        <fullName evidence="1">ROK family protein</fullName>
    </submittedName>
</protein>
<dbReference type="Proteomes" id="UP000886111">
    <property type="component" value="Unassembled WGS sequence"/>
</dbReference>
<dbReference type="AlphaFoldDB" id="A0A7V5H2D6"/>
<accession>A0A7V5H2D6</accession>
<dbReference type="InterPro" id="IPR000600">
    <property type="entry name" value="ROK"/>
</dbReference>
<sequence length="97" mass="10808">YAYLVALLCTNIIKTINPTLIILNGPVIENSKFLLNMIRQIVKQNMLNIPFEPSTIVAGELQEYAGIKGAIALALQTIFEPPVTKSHNYIKIPERSI</sequence>
<dbReference type="EMBL" id="DRTD01000104">
    <property type="protein sequence ID" value="HHE54412.1"/>
    <property type="molecule type" value="Genomic_DNA"/>
</dbReference>
<feature type="non-terminal residue" evidence="1">
    <location>
        <position position="1"/>
    </location>
</feature>
<evidence type="ECO:0000313" key="1">
    <source>
        <dbReference type="EMBL" id="HHE54412.1"/>
    </source>
</evidence>
<comment type="caution">
    <text evidence="1">The sequence shown here is derived from an EMBL/GenBank/DDBJ whole genome shotgun (WGS) entry which is preliminary data.</text>
</comment>
<gene>
    <name evidence="1" type="ORF">ENL21_01425</name>
</gene>
<organism evidence="1">
    <name type="scientific">Caldithrix abyssi</name>
    <dbReference type="NCBI Taxonomy" id="187145"/>
    <lineage>
        <taxon>Bacteria</taxon>
        <taxon>Pseudomonadati</taxon>
        <taxon>Calditrichota</taxon>
        <taxon>Calditrichia</taxon>
        <taxon>Calditrichales</taxon>
        <taxon>Calditrichaceae</taxon>
        <taxon>Caldithrix</taxon>
    </lineage>
</organism>
<proteinExistence type="predicted"/>
<dbReference type="InterPro" id="IPR043129">
    <property type="entry name" value="ATPase_NBD"/>
</dbReference>
<name>A0A7V5H2D6_CALAY</name>